<dbReference type="PRINTS" id="PR00634">
    <property type="entry name" value="BETALLERGEN"/>
</dbReference>
<reference evidence="3 4" key="1">
    <citation type="submission" date="2018-08" db="EMBL/GenBank/DDBJ databases">
        <title>Murine metabolic-syndrome-specific gut microbial biobank.</title>
        <authorList>
            <person name="Liu C."/>
        </authorList>
    </citation>
    <scope>NUCLEOTIDE SEQUENCE [LARGE SCALE GENOMIC DNA]</scope>
    <source>
        <strain evidence="3 4">1XD21-27</strain>
    </source>
</reference>
<gene>
    <name evidence="3" type="ORF">D3Z30_13250</name>
</gene>
<dbReference type="GO" id="GO:0010427">
    <property type="term" value="F:abscisic acid binding"/>
    <property type="evidence" value="ECO:0007669"/>
    <property type="project" value="InterPro"/>
</dbReference>
<dbReference type="GO" id="GO:0009738">
    <property type="term" value="P:abscisic acid-activated signaling pathway"/>
    <property type="evidence" value="ECO:0007669"/>
    <property type="project" value="InterPro"/>
</dbReference>
<protein>
    <recommendedName>
        <fullName evidence="2">Bet v I/Major latex protein domain-containing protein</fullName>
    </recommendedName>
</protein>
<dbReference type="PANTHER" id="PTHR31213:SF55">
    <property type="entry name" value="STRESS-INDUCED PROTEIN SAM22"/>
    <property type="match status" value="1"/>
</dbReference>
<dbReference type="CDD" id="cd07816">
    <property type="entry name" value="Bet_v1-like"/>
    <property type="match status" value="1"/>
</dbReference>
<organism evidence="3 4">
    <name type="scientific">Staphylococcus warneri</name>
    <dbReference type="NCBI Taxonomy" id="1292"/>
    <lineage>
        <taxon>Bacteria</taxon>
        <taxon>Bacillati</taxon>
        <taxon>Bacillota</taxon>
        <taxon>Bacilli</taxon>
        <taxon>Bacillales</taxon>
        <taxon>Staphylococcaceae</taxon>
        <taxon>Staphylococcus</taxon>
    </lineage>
</organism>
<accession>A0AB36BIM8</accession>
<evidence type="ECO:0000313" key="4">
    <source>
        <dbReference type="Proteomes" id="UP000481807"/>
    </source>
</evidence>
<dbReference type="GO" id="GO:0004864">
    <property type="term" value="F:protein phosphatase inhibitor activity"/>
    <property type="evidence" value="ECO:0007669"/>
    <property type="project" value="InterPro"/>
</dbReference>
<dbReference type="EMBL" id="QXWP01000092">
    <property type="protein sequence ID" value="NBH31891.1"/>
    <property type="molecule type" value="Genomic_DNA"/>
</dbReference>
<dbReference type="InterPro" id="IPR023393">
    <property type="entry name" value="START-like_dom_sf"/>
</dbReference>
<comment type="caution">
    <text evidence="3">The sequence shown here is derived from an EMBL/GenBank/DDBJ whole genome shotgun (WGS) entry which is preliminary data.</text>
</comment>
<evidence type="ECO:0000256" key="1">
    <source>
        <dbReference type="ARBA" id="ARBA00009744"/>
    </source>
</evidence>
<dbReference type="Gene3D" id="3.30.530.20">
    <property type="match status" value="1"/>
</dbReference>
<dbReference type="PANTHER" id="PTHR31213">
    <property type="entry name" value="OS08G0374000 PROTEIN-RELATED"/>
    <property type="match status" value="1"/>
</dbReference>
<dbReference type="InterPro" id="IPR000916">
    <property type="entry name" value="Bet_v_I/MLP"/>
</dbReference>
<comment type="similarity">
    <text evidence="1">Belongs to the BetVI family.</text>
</comment>
<dbReference type="PROSITE" id="PS00451">
    <property type="entry name" value="PATHOGENESIS_BETVI"/>
    <property type="match status" value="1"/>
</dbReference>
<dbReference type="SUPFAM" id="SSF55961">
    <property type="entry name" value="Bet v1-like"/>
    <property type="match status" value="1"/>
</dbReference>
<feature type="domain" description="Bet v I/Major latex protein" evidence="2">
    <location>
        <begin position="7"/>
        <end position="161"/>
    </location>
</feature>
<dbReference type="InterPro" id="IPR050279">
    <property type="entry name" value="Plant_def-hormone_signal"/>
</dbReference>
<sequence length="167" mass="18380">MKEIIIMGVVNYDYEVVSTLPPARLFKGFLLDSDNLIPKVVPGAFKSFETLEGTGGAGTIKLIHFGESSPFKYAKHRVDEVDEANFVYKYSVIEGDALGDEIESITNVVKIEGSADGGSVVKTSSTYHTKTEHHSITEEKIKEGKDKAKALFHAVEAHLHANPHEYN</sequence>
<name>A0AB36BIM8_STAWA</name>
<dbReference type="AlphaFoldDB" id="A0AB36BIM8"/>
<evidence type="ECO:0000313" key="3">
    <source>
        <dbReference type="EMBL" id="NBH31891.1"/>
    </source>
</evidence>
<proteinExistence type="inferred from homology"/>
<evidence type="ECO:0000259" key="2">
    <source>
        <dbReference type="Pfam" id="PF00407"/>
    </source>
</evidence>
<dbReference type="GO" id="GO:0005737">
    <property type="term" value="C:cytoplasm"/>
    <property type="evidence" value="ECO:0007669"/>
    <property type="project" value="TreeGrafter"/>
</dbReference>
<dbReference type="GO" id="GO:0038023">
    <property type="term" value="F:signaling receptor activity"/>
    <property type="evidence" value="ECO:0007669"/>
    <property type="project" value="InterPro"/>
</dbReference>
<dbReference type="InterPro" id="IPR024949">
    <property type="entry name" value="Bet_v_I_allergen"/>
</dbReference>
<dbReference type="GO" id="GO:0006952">
    <property type="term" value="P:defense response"/>
    <property type="evidence" value="ECO:0007669"/>
    <property type="project" value="InterPro"/>
</dbReference>
<dbReference type="Pfam" id="PF00407">
    <property type="entry name" value="Bet_v_1"/>
    <property type="match status" value="1"/>
</dbReference>
<dbReference type="FunFam" id="3.30.530.20:FF:000007">
    <property type="entry name" value="Major pollen allergen Bet v 1-A"/>
    <property type="match status" value="1"/>
</dbReference>
<dbReference type="Proteomes" id="UP000481807">
    <property type="component" value="Unassembled WGS sequence"/>
</dbReference>